<dbReference type="FunFam" id="3.30.2410.10:FF:000008">
    <property type="entry name" value="Putative E3 ubiquitin-protein ligase UBR5"/>
    <property type="match status" value="1"/>
</dbReference>
<dbReference type="FunFam" id="1.10.8.10:FF:000009">
    <property type="entry name" value="Putative E3 ubiquitin-protein ligase UBR5"/>
    <property type="match status" value="1"/>
</dbReference>
<dbReference type="GO" id="GO:0005737">
    <property type="term" value="C:cytoplasm"/>
    <property type="evidence" value="ECO:0007669"/>
    <property type="project" value="TreeGrafter"/>
</dbReference>
<keyword evidence="2" id="KW-0863">Zinc-finger</keyword>
<dbReference type="Gene3D" id="3.30.2410.10">
    <property type="entry name" value="Hect, E3 ligase catalytic domain"/>
    <property type="match status" value="1"/>
</dbReference>
<dbReference type="Gene3D" id="1.10.1900.10">
    <property type="entry name" value="c-terminal domain of poly(a) binding protein"/>
    <property type="match status" value="1"/>
</dbReference>
<feature type="compositionally biased region" description="Low complexity" evidence="7">
    <location>
        <begin position="289"/>
        <end position="326"/>
    </location>
</feature>
<feature type="compositionally biased region" description="Low complexity" evidence="7">
    <location>
        <begin position="2133"/>
        <end position="2151"/>
    </location>
</feature>
<feature type="region of interest" description="Disordered" evidence="7">
    <location>
        <begin position="289"/>
        <end position="349"/>
    </location>
</feature>
<organism evidence="11">
    <name type="scientific">Lepeophtheirus salmonis</name>
    <name type="common">Salmon louse</name>
    <name type="synonym">Caligus salmonis</name>
    <dbReference type="NCBI Taxonomy" id="72036"/>
    <lineage>
        <taxon>Eukaryota</taxon>
        <taxon>Metazoa</taxon>
        <taxon>Ecdysozoa</taxon>
        <taxon>Arthropoda</taxon>
        <taxon>Crustacea</taxon>
        <taxon>Multicrustacea</taxon>
        <taxon>Hexanauplia</taxon>
        <taxon>Copepoda</taxon>
        <taxon>Siphonostomatoida</taxon>
        <taxon>Caligidae</taxon>
        <taxon>Lepeophtheirus</taxon>
    </lineage>
</organism>
<feature type="region of interest" description="Disordered" evidence="7">
    <location>
        <begin position="997"/>
        <end position="1019"/>
    </location>
</feature>
<dbReference type="GO" id="GO:0043130">
    <property type="term" value="F:ubiquitin binding"/>
    <property type="evidence" value="ECO:0007669"/>
    <property type="project" value="InterPro"/>
</dbReference>
<dbReference type="EMBL" id="HACA01015479">
    <property type="protein sequence ID" value="CDW32840.1"/>
    <property type="molecule type" value="Transcribed_RNA"/>
</dbReference>
<evidence type="ECO:0000256" key="5">
    <source>
        <dbReference type="PROSITE-ProRule" id="PRU00104"/>
    </source>
</evidence>
<dbReference type="GO" id="GO:0090263">
    <property type="term" value="P:positive regulation of canonical Wnt signaling pathway"/>
    <property type="evidence" value="ECO:0007669"/>
    <property type="project" value="TreeGrafter"/>
</dbReference>
<dbReference type="InterPro" id="IPR036053">
    <property type="entry name" value="PABP-dom"/>
</dbReference>
<keyword evidence="1" id="KW-0479">Metal-binding</keyword>
<feature type="region of interest" description="Disordered" evidence="7">
    <location>
        <begin position="1890"/>
        <end position="1917"/>
    </location>
</feature>
<feature type="compositionally biased region" description="Low complexity" evidence="7">
    <location>
        <begin position="572"/>
        <end position="588"/>
    </location>
</feature>
<sequence>MTRIQFLVHPLPGSSEQLREKLKKTSDRLNYRRRVGGGSGGALGVSSGVGSSASTSGLNNSSALCDLPVSQIEVGPSHFAFLLNDGRLCRLPFSVISDRLDLSLKAASGSAGNSSATSNLTATSSTGQPKGKSSSSASSAVATSSRQPARTRGRIIRTSSIRGGRGAAAAAAAAAVGSGVIMSSTSSSSSSSRPVPFVPEDLVTQAQAVLQGRSRNMIIRELQRTNLDVNLAVNNLLSRDEEDGEDVEDGQDGYVPEDLISLLDAGMNADHPSVIIDADAMFSEDVFGYSQRSSSSGGSTTAPSNNTSSTSAAVRASGATGLSNRRSGGGTSSTTASADREDRPSASTLNAERDSIFRWRDRQYFGPKRWLETALRDPAWQDKDDESGKKRDTSSAGCPSPLWLGDELEFWPEKMGKEPLRFFKIVALHSELVAVSTSGQLYHWRWCDLSPFRADNPTGNHPRTNSLGLTNEKITMISASSIRCSIATESGKVATFMDESVAHVCSKLEQPAYYHSEFHNEKIISLHTCILYTVVRMESGALYWWGILPFNQRKKLLDKYSNKKRAMDKLSKGNSSKKSSSNNSVSSSVGGCIPASQFNEITVGSQVCLRAAPIYRAGSIAFTVTGGVPKVGSLLCNAWKVTTSCRFKIIQPPKKPKLPELPKEKEKKKEDNDTASMPPPPSPASSTCSDGSLTSPAVGSQRRQKRSAPKEEPEDKVDEEEWHLKDVIFVEDSRNIPVGKVLKVDGPYAAVKFQNNSNKDKDEDNNLLNDNTRLLRKDELQVVKSGIHPRMPDCFQKTPKCINTNENGSILALTVDGQGVHAIVKINDRLSHKLYNLSSGKTEVDSKFLTDTNAFIGLDSNNITFKSTGESEFVSILTDGNCTVYSLVKDSTPSADSIRDPYWLDLPPIKALGIGTHALPHVASGKKNEVAVIVMSFTRQILLPKILQCNYEGVKRIISSLEADPASINSLETVQSILEERCDGGRNIIHTIVSMCQPTSNKDPDMDPNSSSTTSSNSISARLESIESIASAVSSRAMNLRDMMRRATAAATRSIEAAGGGSGSSAVLGDAAGGSPPVLDDALPNLAWPSDSLEAASGDDDSLLSLANSSNKSLASHQKEPKVVTNENVERRANALSILKTICGSPVLFPHLESMLSMQDAQGNTPLMASIANRAYPAALVLFDTANKIANESSNDEATVKKTLMSMVFPDGASPDSSPLHVICCNDTCSFTWTGEDHINQDIFECRTCGLTDSLCCCTECARVCHKGHDFKLKRTSPTAYCDCWEKCKCRSLIGGNQEARFEVLGRLISDTNLVTLPNSRGENILLFLVQTVGRQATEQRQFHPSRPRKSASRKTVVSEIENDRPEHDLEPPRFCRRALEKLLSDWTAVKSMIMTGHLPVPNGSNSFPIYEDQAFLASQSGTALLDKFVHCLIVKCTGERLDTLLTSLIRHIQHSDAKSEAKIVAKRFVRSVTRVFVVFNVEMSPAQTKKKALQSATQPLQRCKRVFQALINIAVEELCETANALLAPVRYGVARPTAPFNLTSGSNEFVSAEEIFSVEPLAPRTNSNSNGRSRTRSLISSDNNNSNLPRASRRQGSNSGNSNNATNQDNFESNEAEDNEDVGDEGEESMDQVEAIEGIEEPSVLENPDGDDQHSDMMDLDLLAESESDSENEQESNAPNNDNQNSDNVVGSDALFSDDESADSSHPDDDESDAGETDEQDGEDLTFVDEQLERRTNGTSQDERSNLTPLSMQWAIRSRPKGSRSSGNGSSSGGGFIYIDPSALRRTNSSSATAGTTPTPANIEPVTMSTTASALARSFGIVIRQIADLLTMLQDYNAIAPALARTLEISYQESISLQLYIEYQMKPNWDWLMTVLDSTEAQLRFGSALTDISDPSHPNHPLHSSPRSSSHGRSERNNNIYHASRAATQNPEMLNNRRDFLNYALSLMRAHNSEHSDSLPVIDVSALKHIAYVFDALIYYMRSGSDSVEDSNRFNLDYDENENDEVEEAAGTSSATTTNIEMESSPSPPRGDDDETSNTTGQVTVSGKERRHPFFQRSDSTLCLGCAPPDPFHTCMQEALPLADQPQLLQPNARREDLFGIPKQPLNSSSNNPLSVLPTRLGLSVRNSDAASAVASNSNNGSSNSHNVTNAGNLELSTAPFQAGPNAEANFERLVQARSGNASPTAATCDSASIKSLDTTATTMDLENEPQDLSMGAMSSASSVTGDTVESGSSSSQLLQQQRFTSPKKAFMMREAARENLERDKGGSGSSLLPPEVLVVSTDAQTKPEQDGEVTVETSRQRVTNLGVSVPHDILLGRWRLTLDLFGRVFIDNVGIEPGSIISELGGFPHKEEKFRREMEKLRNCRTQDFVISKIERERDQLIVQAFKEFNALYNQNQRRSSSSQPPLVVGRVKVTFQNEPGEGSGVARSFYTALAEALLANKKLPNLEPAQMPFNLVQRLRGTRDNRTERRLAVHKSYTYKSNRDVRPLSYDARPFYVNGEGGSNEHLSPHQHQLGDRLYQRVQVLRPSLSSKITGMLLELSPAQLLLLLASEDSLRQRVDEATDIILTNTNEQNTQGHSGGVAPTTTSGGSASSSIAGSTTSQQQQQPLNTVAGSSSSTSTVAPHENILPELDVFSLSASSNSSTSTPSVVASVAAGTAAVSNVNTSSISGVATVKKKRIPGGTVEVEDSIEDSEDSAPLFYCPGKRGFYSPVQGKATQERLNAFRNVGRLMGLCLLQNELCPLFLNRHVIKYILGRTIRFHDLAFFDPVIYESLRQLVVDAENKETSAQLFSALDLNFSIDLSPEEGGGSVELIPNGREVEVTANNVYCYVRRYSYYRMIKCQEKALSNIKIGLYDVLPAGALDSLTAEDFRLLLNGVGDINVQTLISYTSFNDESGESQDRLVNFKRWLWQMVEKMSPLEKQDLVYFWTGSPALPASEDGFQPMPSITIRPAGDSHLPSANTCISRLYVPLYSSKAILKSKLLLAIKTKNFGFV</sequence>
<dbReference type="PROSITE" id="PS50237">
    <property type="entry name" value="HECT"/>
    <property type="match status" value="1"/>
</dbReference>
<feature type="region of interest" description="Disordered" evidence="7">
    <location>
        <begin position="2572"/>
        <end position="2626"/>
    </location>
</feature>
<dbReference type="Gene3D" id="3.30.2160.10">
    <property type="entry name" value="Hect, E3 ligase catalytic domain"/>
    <property type="match status" value="1"/>
</dbReference>
<dbReference type="SMART" id="SM00517">
    <property type="entry name" value="PolyA"/>
    <property type="match status" value="1"/>
</dbReference>
<dbReference type="SUPFAM" id="SSF63570">
    <property type="entry name" value="PABC (PABP) domain"/>
    <property type="match status" value="1"/>
</dbReference>
<evidence type="ECO:0000259" key="9">
    <source>
        <dbReference type="PROSITE" id="PS51157"/>
    </source>
</evidence>
<feature type="region of interest" description="Disordered" evidence="7">
    <location>
        <begin position="2215"/>
        <end position="2248"/>
    </location>
</feature>
<dbReference type="OrthoDB" id="298098at2759"/>
<dbReference type="PANTHER" id="PTHR46276:SF1">
    <property type="entry name" value="E3 UBIQUITIN-PROTEIN LIGASE UBR5"/>
    <property type="match status" value="1"/>
</dbReference>
<dbReference type="Pfam" id="PF11547">
    <property type="entry name" value="E3_UbLigase_EDD"/>
    <property type="match status" value="1"/>
</dbReference>
<feature type="compositionally biased region" description="Low complexity" evidence="7">
    <location>
        <begin position="2010"/>
        <end position="2019"/>
    </location>
</feature>
<reference evidence="11" key="1">
    <citation type="submission" date="2014-05" db="EMBL/GenBank/DDBJ databases">
        <authorList>
            <person name="Chronopoulou M."/>
        </authorList>
    </citation>
    <scope>NUCLEOTIDE SEQUENCE</scope>
    <source>
        <tissue evidence="11">Whole organism</tissue>
    </source>
</reference>
<dbReference type="GO" id="GO:0003723">
    <property type="term" value="F:RNA binding"/>
    <property type="evidence" value="ECO:0007669"/>
    <property type="project" value="InterPro"/>
</dbReference>
<dbReference type="SUPFAM" id="SSF56204">
    <property type="entry name" value="Hect, E3 ligase catalytic domain"/>
    <property type="match status" value="1"/>
</dbReference>
<feature type="region of interest" description="Disordered" evidence="7">
    <location>
        <begin position="2004"/>
        <end position="2053"/>
    </location>
</feature>
<dbReference type="Pfam" id="PF00632">
    <property type="entry name" value="HECT"/>
    <property type="match status" value="1"/>
</dbReference>
<dbReference type="GO" id="GO:0000209">
    <property type="term" value="P:protein polyubiquitination"/>
    <property type="evidence" value="ECO:0007669"/>
    <property type="project" value="TreeGrafter"/>
</dbReference>
<dbReference type="PROSITE" id="PS51157">
    <property type="entry name" value="ZF_UBR"/>
    <property type="match status" value="1"/>
</dbReference>
<dbReference type="SMART" id="SM00119">
    <property type="entry name" value="HECTc"/>
    <property type="match status" value="1"/>
</dbReference>
<evidence type="ECO:0000256" key="1">
    <source>
        <dbReference type="ARBA" id="ARBA00022723"/>
    </source>
</evidence>
<feature type="domain" description="HECT" evidence="8">
    <location>
        <begin position="2714"/>
        <end position="2999"/>
    </location>
</feature>
<dbReference type="Gene3D" id="1.10.8.10">
    <property type="entry name" value="DNA helicase RuvA subunit, C-terminal domain"/>
    <property type="match status" value="1"/>
</dbReference>
<evidence type="ECO:0008006" key="12">
    <source>
        <dbReference type="Google" id="ProtNLM"/>
    </source>
</evidence>
<dbReference type="FunFam" id="3.90.1750.10:FF:000011">
    <property type="entry name" value="E3 ubiquitin-protein ligase UBR5 isoform X1"/>
    <property type="match status" value="1"/>
</dbReference>
<feature type="active site" description="Glycyl thioester intermediate" evidence="5">
    <location>
        <position position="2968"/>
    </location>
</feature>
<feature type="compositionally biased region" description="Low complexity" evidence="7">
    <location>
        <begin position="1009"/>
        <end position="1019"/>
    </location>
</feature>
<dbReference type="GO" id="GO:0005634">
    <property type="term" value="C:nucleus"/>
    <property type="evidence" value="ECO:0007669"/>
    <property type="project" value="TreeGrafter"/>
</dbReference>
<feature type="domain" description="UBR-type" evidence="9">
    <location>
        <begin position="1227"/>
        <end position="1295"/>
    </location>
</feature>
<dbReference type="InterPro" id="IPR003126">
    <property type="entry name" value="Znf_UBR"/>
</dbReference>
<feature type="compositionally biased region" description="Low complexity" evidence="7">
    <location>
        <begin position="1565"/>
        <end position="1609"/>
    </location>
</feature>
<dbReference type="InterPro" id="IPR009091">
    <property type="entry name" value="RCC1/BLIP-II"/>
</dbReference>
<name>A0A0K2U4A3_LEPSM</name>
<feature type="region of interest" description="Disordered" evidence="7">
    <location>
        <begin position="1666"/>
        <end position="1779"/>
    </location>
</feature>
<feature type="region of interest" description="Disordered" evidence="7">
    <location>
        <begin position="568"/>
        <end position="588"/>
    </location>
</feature>
<feature type="region of interest" description="Disordered" evidence="7">
    <location>
        <begin position="1563"/>
        <end position="1631"/>
    </location>
</feature>
<evidence type="ECO:0000256" key="2">
    <source>
        <dbReference type="ARBA" id="ARBA00022771"/>
    </source>
</evidence>
<evidence type="ECO:0000256" key="7">
    <source>
        <dbReference type="SAM" id="MobiDB-lite"/>
    </source>
</evidence>
<dbReference type="CDD" id="cd19675">
    <property type="entry name" value="UBR-box_UBR5"/>
    <property type="match status" value="1"/>
</dbReference>
<dbReference type="InterPro" id="IPR000569">
    <property type="entry name" value="HECT_dom"/>
</dbReference>
<keyword evidence="3 5" id="KW-0833">Ubl conjugation pathway</keyword>
<protein>
    <recommendedName>
        <fullName evidence="12">E3 ubiquitin-protein ligase UBR5</fullName>
    </recommendedName>
</protein>
<evidence type="ECO:0000256" key="3">
    <source>
        <dbReference type="ARBA" id="ARBA00022786"/>
    </source>
</evidence>
<dbReference type="Pfam" id="PF00658">
    <property type="entry name" value="MLLE"/>
    <property type="match status" value="1"/>
</dbReference>
<feature type="compositionally biased region" description="Basic and acidic residues" evidence="7">
    <location>
        <begin position="657"/>
        <end position="672"/>
    </location>
</feature>
<feature type="compositionally biased region" description="Basic and acidic residues" evidence="7">
    <location>
        <begin position="1732"/>
        <end position="1746"/>
    </location>
</feature>
<dbReference type="PROSITE" id="PS51309">
    <property type="entry name" value="PABC"/>
    <property type="match status" value="1"/>
</dbReference>
<dbReference type="InterPro" id="IPR024725">
    <property type="entry name" value="UBR5_UBA"/>
</dbReference>
<keyword evidence="4" id="KW-0862">Zinc</keyword>
<dbReference type="Gene3D" id="3.90.1750.10">
    <property type="entry name" value="Hect, E3 ligase catalytic domains"/>
    <property type="match status" value="2"/>
</dbReference>
<evidence type="ECO:0000259" key="10">
    <source>
        <dbReference type="PROSITE" id="PS51309"/>
    </source>
</evidence>
<feature type="compositionally biased region" description="Acidic residues" evidence="7">
    <location>
        <begin position="1666"/>
        <end position="1675"/>
    </location>
</feature>
<feature type="compositionally biased region" description="Low complexity" evidence="7">
    <location>
        <begin position="2584"/>
        <end position="2610"/>
    </location>
</feature>
<feature type="region of interest" description="Disordered" evidence="7">
    <location>
        <begin position="1339"/>
        <end position="1366"/>
    </location>
</feature>
<evidence type="ECO:0000313" key="11">
    <source>
        <dbReference type="EMBL" id="CDW32840.1"/>
    </source>
</evidence>
<feature type="compositionally biased region" description="Basic residues" evidence="7">
    <location>
        <begin position="1344"/>
        <end position="1353"/>
    </location>
</feature>
<feature type="zinc finger region" description="UBR-type" evidence="6">
    <location>
        <begin position="1227"/>
        <end position="1295"/>
    </location>
</feature>
<dbReference type="InterPro" id="IPR047503">
    <property type="entry name" value="UBR-box_UBR5"/>
</dbReference>
<dbReference type="GO" id="GO:0008270">
    <property type="term" value="F:zinc ion binding"/>
    <property type="evidence" value="ECO:0007669"/>
    <property type="project" value="UniProtKB-KW"/>
</dbReference>
<feature type="compositionally biased region" description="Acidic residues" evidence="7">
    <location>
        <begin position="1613"/>
        <end position="1631"/>
    </location>
</feature>
<feature type="compositionally biased region" description="Acidic residues" evidence="7">
    <location>
        <begin position="1697"/>
        <end position="1728"/>
    </location>
</feature>
<dbReference type="InterPro" id="IPR002004">
    <property type="entry name" value="PABP_HYD_C"/>
</dbReference>
<evidence type="ECO:0000256" key="6">
    <source>
        <dbReference type="PROSITE-ProRule" id="PRU00508"/>
    </source>
</evidence>
<dbReference type="SMART" id="SM00396">
    <property type="entry name" value="ZnF_UBR1"/>
    <property type="match status" value="1"/>
</dbReference>
<feature type="domain" description="PABC" evidence="10">
    <location>
        <begin position="2497"/>
        <end position="2574"/>
    </location>
</feature>
<evidence type="ECO:0000256" key="4">
    <source>
        <dbReference type="ARBA" id="ARBA00022833"/>
    </source>
</evidence>
<dbReference type="CDD" id="cd14423">
    <property type="entry name" value="CUE_UBR5"/>
    <property type="match status" value="1"/>
</dbReference>
<feature type="compositionally biased region" description="Low complexity" evidence="7">
    <location>
        <begin position="1676"/>
        <end position="1694"/>
    </location>
</feature>
<evidence type="ECO:0000259" key="8">
    <source>
        <dbReference type="PROSITE" id="PS50237"/>
    </source>
</evidence>
<feature type="region of interest" description="Disordered" evidence="7">
    <location>
        <begin position="108"/>
        <end position="157"/>
    </location>
</feature>
<dbReference type="InterPro" id="IPR035983">
    <property type="entry name" value="Hect_E3_ubiquitin_ligase"/>
</dbReference>
<feature type="compositionally biased region" description="Polar residues" evidence="7">
    <location>
        <begin position="2218"/>
        <end position="2233"/>
    </location>
</feature>
<feature type="compositionally biased region" description="Low complexity" evidence="7">
    <location>
        <begin position="108"/>
        <end position="145"/>
    </location>
</feature>
<feature type="compositionally biased region" description="Low complexity" evidence="7">
    <location>
        <begin position="2234"/>
        <end position="2243"/>
    </location>
</feature>
<dbReference type="GO" id="GO:0034450">
    <property type="term" value="F:ubiquitin-ubiquitin ligase activity"/>
    <property type="evidence" value="ECO:0007669"/>
    <property type="project" value="TreeGrafter"/>
</dbReference>
<feature type="region of interest" description="Disordered" evidence="7">
    <location>
        <begin position="2133"/>
        <end position="2152"/>
    </location>
</feature>
<dbReference type="SUPFAM" id="SSF50985">
    <property type="entry name" value="RCC1/BLIP-II"/>
    <property type="match status" value="1"/>
</dbReference>
<proteinExistence type="predicted"/>
<feature type="region of interest" description="Disordered" evidence="7">
    <location>
        <begin position="652"/>
        <end position="719"/>
    </location>
</feature>
<feature type="compositionally biased region" description="Low complexity" evidence="7">
    <location>
        <begin position="1894"/>
        <end position="1912"/>
    </location>
</feature>
<accession>A0A0K2U4A3</accession>
<dbReference type="PANTHER" id="PTHR46276">
    <property type="entry name" value="E3 UBIQUITIN-PROTEIN LIGASE UBR5"/>
    <property type="match status" value="1"/>
</dbReference>